<keyword evidence="3" id="KW-1185">Reference proteome</keyword>
<sequence>MQKLRRIQPHGLLLLASLPLVASMSVTAAVAESIQFRGFGSLSATYSDSDVLGFRRDLSQDGRTQHWSIAPDSILGVQADMQLNDKLKASVQLVFKDRAHDAFNDTVEWAYLTYDPSNDWRIRVGRIGADISMIGDVGNVGYAYDWVRPPVEVYGAVPSYHFDGIEITHRSHIAAGYLSTKAFYGKSHGHFVNADTSSEFELNPYWGAAVQYEKGSFSFRAAYLNVTLSSLEDTGVELLRAALMPYAFLPTIAETMEALEYRSATDNFMSGISYRFDNWSVLAEASYIDSHEEMLPRLFTAYTGITWRFNTVSVYSLFAHVRALNATYKVSEDVPEPLRTYSQIAFDASDRRQSLIALGARWDFAENMALKLQWDHYWVAENKASLWDVSVENFVATPNEQVNVLTLGVSFVF</sequence>
<dbReference type="InterPro" id="IPR023614">
    <property type="entry name" value="Porin_dom_sf"/>
</dbReference>
<reference evidence="2 3" key="1">
    <citation type="submission" date="2021-03" db="EMBL/GenBank/DDBJ databases">
        <title>Novel species identification of genus Shewanella.</title>
        <authorList>
            <person name="Liu G."/>
            <person name="Zhang Q."/>
        </authorList>
    </citation>
    <scope>NUCLEOTIDE SEQUENCE [LARGE SCALE GENOMIC DNA]</scope>
    <source>
        <strain evidence="2 3">FJAT-51800</strain>
    </source>
</reference>
<dbReference type="EMBL" id="CP071503">
    <property type="protein sequence ID" value="QSX34186.1"/>
    <property type="molecule type" value="Genomic_DNA"/>
</dbReference>
<gene>
    <name evidence="2" type="ORF">JYB87_02755</name>
</gene>
<feature type="signal peptide" evidence="1">
    <location>
        <begin position="1"/>
        <end position="28"/>
    </location>
</feature>
<dbReference type="Proteomes" id="UP000662770">
    <property type="component" value="Chromosome"/>
</dbReference>
<proteinExistence type="predicted"/>
<keyword evidence="1" id="KW-0732">Signal</keyword>
<dbReference type="RefSeq" id="WP_207355390.1">
    <property type="nucleotide sequence ID" value="NZ_CP071503.1"/>
</dbReference>
<dbReference type="SUPFAM" id="SSF56935">
    <property type="entry name" value="Porins"/>
    <property type="match status" value="1"/>
</dbReference>
<evidence type="ECO:0000313" key="2">
    <source>
        <dbReference type="EMBL" id="QSX34186.1"/>
    </source>
</evidence>
<accession>A0ABX7QRX0</accession>
<evidence type="ECO:0000313" key="3">
    <source>
        <dbReference type="Proteomes" id="UP000662770"/>
    </source>
</evidence>
<evidence type="ECO:0008006" key="4">
    <source>
        <dbReference type="Google" id="ProtNLM"/>
    </source>
</evidence>
<feature type="chain" id="PRO_5045344360" description="Porin" evidence="1">
    <location>
        <begin position="29"/>
        <end position="413"/>
    </location>
</feature>
<evidence type="ECO:0000256" key="1">
    <source>
        <dbReference type="SAM" id="SignalP"/>
    </source>
</evidence>
<protein>
    <recommendedName>
        <fullName evidence="4">Porin</fullName>
    </recommendedName>
</protein>
<name>A0ABX7QRX0_9GAMM</name>
<organism evidence="2 3">
    <name type="scientific">Shewanella avicenniae</name>
    <dbReference type="NCBI Taxonomy" id="2814294"/>
    <lineage>
        <taxon>Bacteria</taxon>
        <taxon>Pseudomonadati</taxon>
        <taxon>Pseudomonadota</taxon>
        <taxon>Gammaproteobacteria</taxon>
        <taxon>Alteromonadales</taxon>
        <taxon>Shewanellaceae</taxon>
        <taxon>Shewanella</taxon>
    </lineage>
</organism>
<dbReference type="Gene3D" id="2.40.160.10">
    <property type="entry name" value="Porin"/>
    <property type="match status" value="1"/>
</dbReference>